<evidence type="ECO:0000313" key="1">
    <source>
        <dbReference type="EMBL" id="JAA82386.1"/>
    </source>
</evidence>
<dbReference type="AlphaFoldDB" id="S4NUG8"/>
<proteinExistence type="predicted"/>
<feature type="non-terminal residue" evidence="1">
    <location>
        <position position="1"/>
    </location>
</feature>
<name>S4NUG8_9NEOP</name>
<feature type="non-terminal residue" evidence="1">
    <location>
        <position position="67"/>
    </location>
</feature>
<organism evidence="1">
    <name type="scientific">Pararge aegeria</name>
    <name type="common">speckled wood butterfly</name>
    <dbReference type="NCBI Taxonomy" id="116150"/>
    <lineage>
        <taxon>Eukaryota</taxon>
        <taxon>Metazoa</taxon>
        <taxon>Ecdysozoa</taxon>
        <taxon>Arthropoda</taxon>
        <taxon>Hexapoda</taxon>
        <taxon>Insecta</taxon>
        <taxon>Pterygota</taxon>
        <taxon>Neoptera</taxon>
        <taxon>Endopterygota</taxon>
        <taxon>Lepidoptera</taxon>
        <taxon>Glossata</taxon>
        <taxon>Ditrysia</taxon>
        <taxon>Papilionoidea</taxon>
        <taxon>Nymphalidae</taxon>
        <taxon>Satyrinae</taxon>
        <taxon>Satyrini</taxon>
        <taxon>Parargina</taxon>
        <taxon>Pararge</taxon>
    </lineage>
</organism>
<protein>
    <submittedName>
        <fullName evidence="1">Uncharacterized protein</fullName>
    </submittedName>
</protein>
<dbReference type="EMBL" id="GAIX01010174">
    <property type="protein sequence ID" value="JAA82386.1"/>
    <property type="molecule type" value="Transcribed_RNA"/>
</dbReference>
<accession>S4NUG8</accession>
<sequence length="67" mass="7764">SLTNALTKQLVNWIFSIQLVEKKSNIGYSCSGKNIKFPSWFTGIIVFLHQISQFLHVLRKKPHDSIY</sequence>
<reference evidence="1" key="2">
    <citation type="submission" date="2013-05" db="EMBL/GenBank/DDBJ databases">
        <authorList>
            <person name="Carter J.-M."/>
            <person name="Baker S.C."/>
            <person name="Pink R."/>
            <person name="Carter D.R.F."/>
            <person name="Collins A."/>
            <person name="Tomlin J."/>
            <person name="Gibbs M."/>
            <person name="Breuker C.J."/>
        </authorList>
    </citation>
    <scope>NUCLEOTIDE SEQUENCE</scope>
    <source>
        <tissue evidence="1">Ovary</tissue>
    </source>
</reference>
<reference evidence="1" key="1">
    <citation type="journal article" date="2013" name="BMC Genomics">
        <title>Unscrambling butterfly oogenesis.</title>
        <authorList>
            <person name="Carter J.M."/>
            <person name="Baker S.C."/>
            <person name="Pink R."/>
            <person name="Carter D.R."/>
            <person name="Collins A."/>
            <person name="Tomlin J."/>
            <person name="Gibbs M."/>
            <person name="Breuker C.J."/>
        </authorList>
    </citation>
    <scope>NUCLEOTIDE SEQUENCE</scope>
    <source>
        <tissue evidence="1">Ovary</tissue>
    </source>
</reference>